<comment type="cofactor">
    <cofactor evidence="2">
        <name>pyridoxal 5'-phosphate</name>
        <dbReference type="ChEBI" id="CHEBI:597326"/>
    </cofactor>
</comment>
<evidence type="ECO:0000256" key="10">
    <source>
        <dbReference type="SAM" id="MobiDB-lite"/>
    </source>
</evidence>
<sequence length="544" mass="58501">TSPDYPPHTPSRPKKESATLGEPSSPSAENLNGNDLPTAIPERQANGHSHMVLSSKNSYRKDTFLANEWESKEAVEDSSSGGTIARITTTLHFKKKEEDIIVLHPRGLGLSWPSKLIHRPNFTASSPSRSSSGCSSRCAVKMTVTVDEKKTTFTLKKSEKAFNAAKALIPHLPSLILFCGELDPSIYVRKVEDPGPCRLYSRLLFMELMPGGVNSPVRAFKSVGGRPILIHSVKGSHMWDIDGNEYIDYVGSWGQQLLVMLMTRFITYSTFVLAALAETMKKGTSFGAPCLLENVMAEMIISAVPSIEMVRFVNSGTEACRGVLRLACAFTGHEKIIKFEEPYLVKAGSGVATLGLPDSPGVPKAATAPTLSSPYNNIADVELLFETNKGEIAAVILEPVVGNSGFITPKPDFLNALCRITKENGALLIFDEVMTGFRLSYGGALEYFGITLDLTTLGKIIGGGLPVGAYGGRREIMVMVASAGPMYQAGTLSGNPLAMTAGIHTLKRLKEPGQYDYLDKITSELVQGILNAGKKAGHAVCGVA</sequence>
<feature type="non-terminal residue" evidence="11">
    <location>
        <position position="544"/>
    </location>
</feature>
<evidence type="ECO:0000256" key="4">
    <source>
        <dbReference type="ARBA" id="ARBA00008981"/>
    </source>
</evidence>
<evidence type="ECO:0000256" key="3">
    <source>
        <dbReference type="ARBA" id="ARBA00004819"/>
    </source>
</evidence>
<dbReference type="CDD" id="cd00610">
    <property type="entry name" value="OAT_like"/>
    <property type="match status" value="1"/>
</dbReference>
<dbReference type="PROSITE" id="PS00600">
    <property type="entry name" value="AA_TRANSFER_CLASS_3"/>
    <property type="match status" value="1"/>
</dbReference>
<comment type="catalytic activity">
    <reaction evidence="1">
        <text>(S)-4-amino-5-oxopentanoate = 5-aminolevulinate</text>
        <dbReference type="Rhea" id="RHEA:14265"/>
        <dbReference type="ChEBI" id="CHEBI:57501"/>
        <dbReference type="ChEBI" id="CHEBI:356416"/>
        <dbReference type="EC" id="5.4.3.8"/>
    </reaction>
</comment>
<evidence type="ECO:0000256" key="6">
    <source>
        <dbReference type="ARBA" id="ARBA00022898"/>
    </source>
</evidence>
<dbReference type="Gene3D" id="3.90.1150.10">
    <property type="entry name" value="Aspartate Aminotransferase, domain 1"/>
    <property type="match status" value="1"/>
</dbReference>
<dbReference type="InterPro" id="IPR015424">
    <property type="entry name" value="PyrdxlP-dep_Trfase"/>
</dbReference>
<evidence type="ECO:0000313" key="12">
    <source>
        <dbReference type="Proteomes" id="UP001187471"/>
    </source>
</evidence>
<dbReference type="EMBL" id="JAVXUO010003188">
    <property type="protein sequence ID" value="KAK2965716.1"/>
    <property type="molecule type" value="Genomic_DNA"/>
</dbReference>
<dbReference type="PANTHER" id="PTHR43713:SF3">
    <property type="entry name" value="GLUTAMATE-1-SEMIALDEHYDE 2,1-AMINOMUTASE 1, CHLOROPLASTIC-RELATED"/>
    <property type="match status" value="1"/>
</dbReference>
<keyword evidence="6 9" id="KW-0663">Pyridoxal phosphate</keyword>
<comment type="caution">
    <text evidence="11">The sequence shown here is derived from an EMBL/GenBank/DDBJ whole genome shotgun (WGS) entry which is preliminary data.</text>
</comment>
<dbReference type="InterPro" id="IPR049704">
    <property type="entry name" value="Aminotrans_3_PPA_site"/>
</dbReference>
<keyword evidence="8" id="KW-0627">Porphyrin biosynthesis</keyword>
<keyword evidence="7" id="KW-0413">Isomerase</keyword>
<comment type="similarity">
    <text evidence="4">Belongs to the class-III pyridoxal-phosphate-dependent aminotransferase family. HemL subfamily.</text>
</comment>
<evidence type="ECO:0000256" key="7">
    <source>
        <dbReference type="ARBA" id="ARBA00023235"/>
    </source>
</evidence>
<dbReference type="NCBIfam" id="NF000818">
    <property type="entry name" value="PRK00062.1"/>
    <property type="match status" value="1"/>
</dbReference>
<dbReference type="InterPro" id="IPR015421">
    <property type="entry name" value="PyrdxlP-dep_Trfase_major"/>
</dbReference>
<proteinExistence type="inferred from homology"/>
<evidence type="ECO:0000313" key="11">
    <source>
        <dbReference type="EMBL" id="KAK2965716.1"/>
    </source>
</evidence>
<keyword evidence="12" id="KW-1185">Reference proteome</keyword>
<dbReference type="GO" id="GO:0042286">
    <property type="term" value="F:glutamate-1-semialdehyde 2,1-aminomutase activity"/>
    <property type="evidence" value="ECO:0007669"/>
    <property type="project" value="UniProtKB-EC"/>
</dbReference>
<feature type="compositionally biased region" description="Polar residues" evidence="10">
    <location>
        <begin position="22"/>
        <end position="35"/>
    </location>
</feature>
<dbReference type="Gene3D" id="3.40.640.10">
    <property type="entry name" value="Type I PLP-dependent aspartate aminotransferase-like (Major domain)"/>
    <property type="match status" value="1"/>
</dbReference>
<feature type="region of interest" description="Disordered" evidence="10">
    <location>
        <begin position="1"/>
        <end position="42"/>
    </location>
</feature>
<dbReference type="SUPFAM" id="SSF53383">
    <property type="entry name" value="PLP-dependent transferases"/>
    <property type="match status" value="1"/>
</dbReference>
<dbReference type="InterPro" id="IPR005814">
    <property type="entry name" value="Aminotrans_3"/>
</dbReference>
<dbReference type="Pfam" id="PF00202">
    <property type="entry name" value="Aminotran_3"/>
    <property type="match status" value="1"/>
</dbReference>
<feature type="compositionally biased region" description="Pro residues" evidence="10">
    <location>
        <begin position="1"/>
        <end position="10"/>
    </location>
</feature>
<evidence type="ECO:0000256" key="8">
    <source>
        <dbReference type="ARBA" id="ARBA00023244"/>
    </source>
</evidence>
<protein>
    <recommendedName>
        <fullName evidence="5">glutamate-1-semialdehyde 2,1-aminomutase</fullName>
        <ecNumber evidence="5">5.4.3.8</ecNumber>
    </recommendedName>
</protein>
<dbReference type="GO" id="GO:0006779">
    <property type="term" value="P:porphyrin-containing compound biosynthetic process"/>
    <property type="evidence" value="ECO:0007669"/>
    <property type="project" value="UniProtKB-KW"/>
</dbReference>
<dbReference type="PANTHER" id="PTHR43713">
    <property type="entry name" value="GLUTAMATE-1-SEMIALDEHYDE 2,1-AMINOMUTASE"/>
    <property type="match status" value="1"/>
</dbReference>
<dbReference type="EC" id="5.4.3.8" evidence="5"/>
<evidence type="ECO:0000256" key="2">
    <source>
        <dbReference type="ARBA" id="ARBA00001933"/>
    </source>
</evidence>
<name>A0AA88U1X8_9ASTE</name>
<accession>A0AA88U1X8</accession>
<dbReference type="GO" id="GO:0009507">
    <property type="term" value="C:chloroplast"/>
    <property type="evidence" value="ECO:0007669"/>
    <property type="project" value="TreeGrafter"/>
</dbReference>
<dbReference type="InterPro" id="IPR015422">
    <property type="entry name" value="PyrdxlP-dep_Trfase_small"/>
</dbReference>
<comment type="pathway">
    <text evidence="3">Porphyrin-containing compound metabolism; protoporphyrin-IX biosynthesis; 5-aminolevulinate from L-glutamyl-tRNA(Glu): step 2/2.</text>
</comment>
<reference evidence="11" key="1">
    <citation type="submission" date="2022-12" db="EMBL/GenBank/DDBJ databases">
        <title>Draft genome assemblies for two species of Escallonia (Escalloniales).</title>
        <authorList>
            <person name="Chanderbali A."/>
            <person name="Dervinis C."/>
            <person name="Anghel I."/>
            <person name="Soltis D."/>
            <person name="Soltis P."/>
            <person name="Zapata F."/>
        </authorList>
    </citation>
    <scope>NUCLEOTIDE SEQUENCE</scope>
    <source>
        <strain evidence="11">UCBG92.1500</strain>
        <tissue evidence="11">Leaf</tissue>
    </source>
</reference>
<dbReference type="FunFam" id="3.40.640.10:FF:000021">
    <property type="entry name" value="Glutamate-1-semialdehyde 2,1-aminomutase"/>
    <property type="match status" value="1"/>
</dbReference>
<evidence type="ECO:0000256" key="5">
    <source>
        <dbReference type="ARBA" id="ARBA00012143"/>
    </source>
</evidence>
<gene>
    <name evidence="11" type="ORF">RJ640_022243</name>
</gene>
<evidence type="ECO:0000256" key="9">
    <source>
        <dbReference type="RuleBase" id="RU003560"/>
    </source>
</evidence>
<evidence type="ECO:0000256" key="1">
    <source>
        <dbReference type="ARBA" id="ARBA00001579"/>
    </source>
</evidence>
<dbReference type="GO" id="GO:0008483">
    <property type="term" value="F:transaminase activity"/>
    <property type="evidence" value="ECO:0007669"/>
    <property type="project" value="InterPro"/>
</dbReference>
<dbReference type="GO" id="GO:0030170">
    <property type="term" value="F:pyridoxal phosphate binding"/>
    <property type="evidence" value="ECO:0007669"/>
    <property type="project" value="InterPro"/>
</dbReference>
<organism evidence="11 12">
    <name type="scientific">Escallonia rubra</name>
    <dbReference type="NCBI Taxonomy" id="112253"/>
    <lineage>
        <taxon>Eukaryota</taxon>
        <taxon>Viridiplantae</taxon>
        <taxon>Streptophyta</taxon>
        <taxon>Embryophyta</taxon>
        <taxon>Tracheophyta</taxon>
        <taxon>Spermatophyta</taxon>
        <taxon>Magnoliopsida</taxon>
        <taxon>eudicotyledons</taxon>
        <taxon>Gunneridae</taxon>
        <taxon>Pentapetalae</taxon>
        <taxon>asterids</taxon>
        <taxon>campanulids</taxon>
        <taxon>Escalloniales</taxon>
        <taxon>Escalloniaceae</taxon>
        <taxon>Escallonia</taxon>
    </lineage>
</organism>
<dbReference type="AlphaFoldDB" id="A0AA88U1X8"/>
<dbReference type="Proteomes" id="UP001187471">
    <property type="component" value="Unassembled WGS sequence"/>
</dbReference>